<evidence type="ECO:0008006" key="3">
    <source>
        <dbReference type="Google" id="ProtNLM"/>
    </source>
</evidence>
<name>A0AAW1B4E0_CROAD</name>
<gene>
    <name evidence="1" type="ORF">NXF25_020386</name>
</gene>
<protein>
    <recommendedName>
        <fullName evidence="3">Reverse transcriptase zinc-binding domain-containing protein</fullName>
    </recommendedName>
</protein>
<dbReference type="Proteomes" id="UP001474421">
    <property type="component" value="Unassembled WGS sequence"/>
</dbReference>
<sequence>MVKWAQNFEEPVLLDTWEIIWVRNVKFTQAQNLREKFYKMFYRWHLDPQKMSRMYPDLQPKCWRCGCLDATYYHIWWLCKNIKVFWIKIWWNIQRIFRRRIKFTPQLFLLGIVSDCDSKEIILMLNLITAARLLVGQCWKKESLPTLQEWFFKVSYLAEMAKISAFLKDQLQEKYLLVWKRWIDFIQYKLDIKKYYLVFE</sequence>
<proteinExistence type="predicted"/>
<dbReference type="AlphaFoldDB" id="A0AAW1B4E0"/>
<comment type="caution">
    <text evidence="1">The sequence shown here is derived from an EMBL/GenBank/DDBJ whole genome shotgun (WGS) entry which is preliminary data.</text>
</comment>
<organism evidence="1 2">
    <name type="scientific">Crotalus adamanteus</name>
    <name type="common">Eastern diamondback rattlesnake</name>
    <dbReference type="NCBI Taxonomy" id="8729"/>
    <lineage>
        <taxon>Eukaryota</taxon>
        <taxon>Metazoa</taxon>
        <taxon>Chordata</taxon>
        <taxon>Craniata</taxon>
        <taxon>Vertebrata</taxon>
        <taxon>Euteleostomi</taxon>
        <taxon>Lepidosauria</taxon>
        <taxon>Squamata</taxon>
        <taxon>Bifurcata</taxon>
        <taxon>Unidentata</taxon>
        <taxon>Episquamata</taxon>
        <taxon>Toxicofera</taxon>
        <taxon>Serpentes</taxon>
        <taxon>Colubroidea</taxon>
        <taxon>Viperidae</taxon>
        <taxon>Crotalinae</taxon>
        <taxon>Crotalus</taxon>
    </lineage>
</organism>
<evidence type="ECO:0000313" key="1">
    <source>
        <dbReference type="EMBL" id="KAK9397025.1"/>
    </source>
</evidence>
<keyword evidence="2" id="KW-1185">Reference proteome</keyword>
<reference evidence="1 2" key="1">
    <citation type="journal article" date="2024" name="Proc. Natl. Acad. Sci. U.S.A.">
        <title>The genetic regulatory architecture and epigenomic basis for age-related changes in rattlesnake venom.</title>
        <authorList>
            <person name="Hogan M.P."/>
            <person name="Holding M.L."/>
            <person name="Nystrom G.S."/>
            <person name="Colston T.J."/>
            <person name="Bartlett D.A."/>
            <person name="Mason A.J."/>
            <person name="Ellsworth S.A."/>
            <person name="Rautsaw R.M."/>
            <person name="Lawrence K.C."/>
            <person name="Strickland J.L."/>
            <person name="He B."/>
            <person name="Fraser P."/>
            <person name="Margres M.J."/>
            <person name="Gilbert D.M."/>
            <person name="Gibbs H.L."/>
            <person name="Parkinson C.L."/>
            <person name="Rokyta D.R."/>
        </authorList>
    </citation>
    <scope>NUCLEOTIDE SEQUENCE [LARGE SCALE GENOMIC DNA]</scope>
    <source>
        <strain evidence="1">DRR0105</strain>
    </source>
</reference>
<accession>A0AAW1B4E0</accession>
<dbReference type="EMBL" id="JAOTOJ010000008">
    <property type="protein sequence ID" value="KAK9397025.1"/>
    <property type="molecule type" value="Genomic_DNA"/>
</dbReference>
<evidence type="ECO:0000313" key="2">
    <source>
        <dbReference type="Proteomes" id="UP001474421"/>
    </source>
</evidence>